<dbReference type="GO" id="GO:0000796">
    <property type="term" value="C:condensin complex"/>
    <property type="evidence" value="ECO:0007669"/>
    <property type="project" value="TreeGrafter"/>
</dbReference>
<dbReference type="InterPro" id="IPR023346">
    <property type="entry name" value="Lysozyme-like_dom_sf"/>
</dbReference>
<dbReference type="GO" id="GO:0003682">
    <property type="term" value="F:chromatin binding"/>
    <property type="evidence" value="ECO:0007669"/>
    <property type="project" value="TreeGrafter"/>
</dbReference>
<evidence type="ECO:0000313" key="3">
    <source>
        <dbReference type="EMBL" id="OGY90571.1"/>
    </source>
</evidence>
<protein>
    <recommendedName>
        <fullName evidence="2">Transglycosylase SLT domain-containing protein</fullName>
    </recommendedName>
</protein>
<dbReference type="GO" id="GO:0000793">
    <property type="term" value="C:condensed chromosome"/>
    <property type="evidence" value="ECO:0007669"/>
    <property type="project" value="TreeGrafter"/>
</dbReference>
<gene>
    <name evidence="3" type="ORF">A3B30_00940</name>
</gene>
<feature type="coiled-coil region" evidence="1">
    <location>
        <begin position="37"/>
        <end position="120"/>
    </location>
</feature>
<dbReference type="Gene3D" id="1.10.530.10">
    <property type="match status" value="1"/>
</dbReference>
<dbReference type="EMBL" id="MHKM01000044">
    <property type="protein sequence ID" value="OGY90571.1"/>
    <property type="molecule type" value="Genomic_DNA"/>
</dbReference>
<sequence length="450" mass="50398">MRLYWGKASLLSVLFLILFVFTAGPVAIAQTADTSQLQSLQDEQKELQQQLADIEKQIKQFEGELKTVTAQKKTLANKIKQLQAKQSELALKIKATNIKIASVQNDITFTQANIEQNEEQVGVIKQFLAQVVRQLAQLNNYSLLEIFFTSKNISDFYQRWHSFEVLHNQLAQLLTILEAKAQTLQDTKDQLKSQQEQQENLLNIISLQKTQLSQTIQDQNGLLSQTKGKEATYQETLKQTKQIAASIRSRIYDLLGVIEKINFGQAVQIAQWASNQTGVRPAFLLAILTQESNLGKNVGTCNRAGDPPTKSWRVVMKPERDHEPFLQITKELGKDADTTPVSCPMRDKSGKQIGWGGAMGPAQFIPSTWMGYKNKITAITGKTADPWDIRDAFLAASLKLKADGAGTQSGEWAAAMRYFSGSTNTAYRFYGDNVVTLAEQYQNDIDQLNK</sequence>
<dbReference type="GO" id="GO:0000785">
    <property type="term" value="C:chromatin"/>
    <property type="evidence" value="ECO:0007669"/>
    <property type="project" value="TreeGrafter"/>
</dbReference>
<dbReference type="Pfam" id="PF13406">
    <property type="entry name" value="SLT_2"/>
    <property type="match status" value="1"/>
</dbReference>
<proteinExistence type="predicted"/>
<accession>A0A1G2BN93</accession>
<feature type="coiled-coil region" evidence="1">
    <location>
        <begin position="167"/>
        <end position="204"/>
    </location>
</feature>
<dbReference type="SUPFAM" id="SSF53955">
    <property type="entry name" value="Lysozyme-like"/>
    <property type="match status" value="1"/>
</dbReference>
<evidence type="ECO:0000259" key="2">
    <source>
        <dbReference type="Pfam" id="PF13406"/>
    </source>
</evidence>
<name>A0A1G2BN93_9BACT</name>
<evidence type="ECO:0000256" key="1">
    <source>
        <dbReference type="SAM" id="Coils"/>
    </source>
</evidence>
<evidence type="ECO:0000313" key="4">
    <source>
        <dbReference type="Proteomes" id="UP000178248"/>
    </source>
</evidence>
<organism evidence="3 4">
    <name type="scientific">Candidatus Komeilibacteria bacterium RIFCSPLOWO2_01_FULL_52_15</name>
    <dbReference type="NCBI Taxonomy" id="1798551"/>
    <lineage>
        <taxon>Bacteria</taxon>
        <taxon>Candidatus Komeiliibacteriota</taxon>
    </lineage>
</organism>
<feature type="domain" description="Transglycosylase SLT" evidence="2">
    <location>
        <begin position="271"/>
        <end position="403"/>
    </location>
</feature>
<dbReference type="Gene3D" id="6.10.250.3150">
    <property type="match status" value="1"/>
</dbReference>
<comment type="caution">
    <text evidence="3">The sequence shown here is derived from an EMBL/GenBank/DDBJ whole genome shotgun (WGS) entry which is preliminary data.</text>
</comment>
<dbReference type="AlphaFoldDB" id="A0A1G2BN93"/>
<dbReference type="PANTHER" id="PTHR43941">
    <property type="entry name" value="STRUCTURAL MAINTENANCE OF CHROMOSOMES PROTEIN 2"/>
    <property type="match status" value="1"/>
</dbReference>
<keyword evidence="1" id="KW-0175">Coiled coil</keyword>
<dbReference type="InterPro" id="IPR031304">
    <property type="entry name" value="SLT_2"/>
</dbReference>
<reference evidence="3 4" key="1">
    <citation type="journal article" date="2016" name="Nat. Commun.">
        <title>Thousands of microbial genomes shed light on interconnected biogeochemical processes in an aquifer system.</title>
        <authorList>
            <person name="Anantharaman K."/>
            <person name="Brown C.T."/>
            <person name="Hug L.A."/>
            <person name="Sharon I."/>
            <person name="Castelle C.J."/>
            <person name="Probst A.J."/>
            <person name="Thomas B.C."/>
            <person name="Singh A."/>
            <person name="Wilkins M.J."/>
            <person name="Karaoz U."/>
            <person name="Brodie E.L."/>
            <person name="Williams K.H."/>
            <person name="Hubbard S.S."/>
            <person name="Banfield J.F."/>
        </authorList>
    </citation>
    <scope>NUCLEOTIDE SEQUENCE [LARGE SCALE GENOMIC DNA]</scope>
</reference>
<dbReference type="Proteomes" id="UP000178248">
    <property type="component" value="Unassembled WGS sequence"/>
</dbReference>
<dbReference type="STRING" id="1798551.A3B30_00940"/>
<dbReference type="PANTHER" id="PTHR43941:SF1">
    <property type="entry name" value="STRUCTURAL MAINTENANCE OF CHROMOSOMES PROTEIN 2"/>
    <property type="match status" value="1"/>
</dbReference>